<dbReference type="Proteomes" id="UP000060630">
    <property type="component" value="Unassembled WGS sequence"/>
</dbReference>
<dbReference type="AlphaFoldDB" id="A0A106Q2X0"/>
<sequence>MQPTVLHSAPSHEGHLIDLSDPPTTTRPAGTPPSLLEATPDELQAVAHHPVLQPTVPHSAHAQEGHLIDLSDAPPATPSSHVQAAPLGAAHAPHGTHGAQHGSQAFAAAGMPGIQQIEHETRQMIEMQRAIGFQNQLLAVAEMLNSFRMKLLDMIKKAVSS</sequence>
<accession>A0A106Q2X0</accession>
<dbReference type="EMBL" id="LPHD01000126">
    <property type="protein sequence ID" value="KWA79144.1"/>
    <property type="molecule type" value="Genomic_DNA"/>
</dbReference>
<protein>
    <submittedName>
        <fullName evidence="2">Uncharacterized protein</fullName>
    </submittedName>
</protein>
<organism evidence="2 3">
    <name type="scientific">Burkholderia ubonensis</name>
    <dbReference type="NCBI Taxonomy" id="101571"/>
    <lineage>
        <taxon>Bacteria</taxon>
        <taxon>Pseudomonadati</taxon>
        <taxon>Pseudomonadota</taxon>
        <taxon>Betaproteobacteria</taxon>
        <taxon>Burkholderiales</taxon>
        <taxon>Burkholderiaceae</taxon>
        <taxon>Burkholderia</taxon>
        <taxon>Burkholderia cepacia complex</taxon>
    </lineage>
</organism>
<reference evidence="2 3" key="1">
    <citation type="submission" date="2015-11" db="EMBL/GenBank/DDBJ databases">
        <title>Expanding the genomic diversity of Burkholderia species for the development of highly accurate diagnostics.</title>
        <authorList>
            <person name="Sahl J."/>
            <person name="Keim P."/>
            <person name="Wagner D."/>
        </authorList>
    </citation>
    <scope>NUCLEOTIDE SEQUENCE [LARGE SCALE GENOMIC DNA]</scope>
    <source>
        <strain evidence="2 3">MSMB2087WGS</strain>
    </source>
</reference>
<evidence type="ECO:0000256" key="1">
    <source>
        <dbReference type="SAM" id="MobiDB-lite"/>
    </source>
</evidence>
<name>A0A106Q2X0_9BURK</name>
<evidence type="ECO:0000313" key="2">
    <source>
        <dbReference type="EMBL" id="KWA79144.1"/>
    </source>
</evidence>
<proteinExistence type="predicted"/>
<evidence type="ECO:0000313" key="3">
    <source>
        <dbReference type="Proteomes" id="UP000060630"/>
    </source>
</evidence>
<feature type="compositionally biased region" description="Low complexity" evidence="1">
    <location>
        <begin position="22"/>
        <end position="33"/>
    </location>
</feature>
<comment type="caution">
    <text evidence="2">The sequence shown here is derived from an EMBL/GenBank/DDBJ whole genome shotgun (WGS) entry which is preliminary data.</text>
</comment>
<gene>
    <name evidence="2" type="ORF">WL29_31755</name>
</gene>
<feature type="region of interest" description="Disordered" evidence="1">
    <location>
        <begin position="1"/>
        <end position="36"/>
    </location>
</feature>